<dbReference type="eggNOG" id="COG1247">
    <property type="taxonomic scope" value="Bacteria"/>
</dbReference>
<dbReference type="KEGG" id="bid:Bind_1606"/>
<reference evidence="2 3" key="2">
    <citation type="journal article" date="2010" name="J. Bacteriol.">
        <title>Complete genome sequence of Beijerinckia indica subsp. indica.</title>
        <authorList>
            <person name="Tamas I."/>
            <person name="Dedysh S.N."/>
            <person name="Liesack W."/>
            <person name="Stott M.B."/>
            <person name="Alam M."/>
            <person name="Murrell J.C."/>
            <person name="Dunfield P.F."/>
        </authorList>
    </citation>
    <scope>NUCLEOTIDE SEQUENCE [LARGE SCALE GENOMIC DNA]</scope>
    <source>
        <strain evidence="3">ATCC 9039 / DSM 1715 / NCIMB 8712</strain>
    </source>
</reference>
<reference evidence="3" key="1">
    <citation type="submission" date="2008-03" db="EMBL/GenBank/DDBJ databases">
        <title>Complete sequence of chromosome of Beijerinckia indica subsp. indica ATCC 9039.</title>
        <authorList>
            <consortium name="US DOE Joint Genome Institute"/>
            <person name="Copeland A."/>
            <person name="Lucas S."/>
            <person name="Lapidus A."/>
            <person name="Glavina del Rio T."/>
            <person name="Dalin E."/>
            <person name="Tice H."/>
            <person name="Bruce D."/>
            <person name="Goodwin L."/>
            <person name="Pitluck S."/>
            <person name="LaButti K."/>
            <person name="Schmutz J."/>
            <person name="Larimer F."/>
            <person name="Land M."/>
            <person name="Hauser L."/>
            <person name="Kyrpides N."/>
            <person name="Mikhailova N."/>
            <person name="Dunfield P.F."/>
            <person name="Dedysh S.N."/>
            <person name="Liesack W."/>
            <person name="Saw J.H."/>
            <person name="Alam M."/>
            <person name="Chen Y."/>
            <person name="Murrell J.C."/>
            <person name="Richardson P."/>
        </authorList>
    </citation>
    <scope>NUCLEOTIDE SEQUENCE [LARGE SCALE GENOMIC DNA]</scope>
    <source>
        <strain evidence="3">ATCC 9039 / DSM 1715 / NCIMB 8712</strain>
    </source>
</reference>
<dbReference type="EMBL" id="CP001016">
    <property type="protein sequence ID" value="ACB95238.1"/>
    <property type="molecule type" value="Genomic_DNA"/>
</dbReference>
<dbReference type="PANTHER" id="PTHR43072:SF8">
    <property type="entry name" value="ACYLTRANSFERASE FABY-RELATED"/>
    <property type="match status" value="1"/>
</dbReference>
<dbReference type="RefSeq" id="WP_012384595.1">
    <property type="nucleotide sequence ID" value="NC_010581.1"/>
</dbReference>
<dbReference type="HOGENOM" id="CLU_013985_4_2_5"/>
<organism evidence="2 3">
    <name type="scientific">Beijerinckia indica subsp. indica (strain ATCC 9039 / DSM 1715 / NCIMB 8712)</name>
    <dbReference type="NCBI Taxonomy" id="395963"/>
    <lineage>
        <taxon>Bacteria</taxon>
        <taxon>Pseudomonadati</taxon>
        <taxon>Pseudomonadota</taxon>
        <taxon>Alphaproteobacteria</taxon>
        <taxon>Hyphomicrobiales</taxon>
        <taxon>Beijerinckiaceae</taxon>
        <taxon>Beijerinckia</taxon>
    </lineage>
</organism>
<keyword evidence="2" id="KW-0808">Transferase</keyword>
<evidence type="ECO:0000313" key="3">
    <source>
        <dbReference type="Proteomes" id="UP000001695"/>
    </source>
</evidence>
<dbReference type="InterPro" id="IPR016181">
    <property type="entry name" value="Acyl_CoA_acyltransferase"/>
</dbReference>
<dbReference type="CDD" id="cd04301">
    <property type="entry name" value="NAT_SF"/>
    <property type="match status" value="1"/>
</dbReference>
<keyword evidence="3" id="KW-1185">Reference proteome</keyword>
<gene>
    <name evidence="2" type="ordered locus">Bind_1606</name>
</gene>
<dbReference type="PANTHER" id="PTHR43072">
    <property type="entry name" value="N-ACETYLTRANSFERASE"/>
    <property type="match status" value="1"/>
</dbReference>
<protein>
    <submittedName>
        <fullName evidence="2">GCN5-related N-acetyltransferase</fullName>
    </submittedName>
</protein>
<dbReference type="InterPro" id="IPR000182">
    <property type="entry name" value="GNAT_dom"/>
</dbReference>
<dbReference type="Pfam" id="PF00583">
    <property type="entry name" value="Acetyltransf_1"/>
    <property type="match status" value="1"/>
</dbReference>
<dbReference type="Gene3D" id="3.40.630.30">
    <property type="match status" value="1"/>
</dbReference>
<dbReference type="AlphaFoldDB" id="B2IBY0"/>
<accession>B2IBY0</accession>
<dbReference type="SUPFAM" id="SSF55729">
    <property type="entry name" value="Acyl-CoA N-acyltransferases (Nat)"/>
    <property type="match status" value="1"/>
</dbReference>
<proteinExistence type="predicted"/>
<sequence length="180" mass="19957">MPTNALVDGLVLRDCDENDIPAITAIYSHHVLNGFGTFEIVPPGEAEMKIRRRVMSTNRYPYIVAEFERKVVGFAYVNSYRQRPAYSKTVEDSIYIRDGLQGQGIGQRLLSRLLAETAGAGFRQVVAVIGDSENHASIRLHEKLGFQHAGTLKTVGWKNGRWLDTVLMQLPLGDGASTPL</sequence>
<feature type="domain" description="N-acetyltransferase" evidence="1">
    <location>
        <begin position="10"/>
        <end position="173"/>
    </location>
</feature>
<evidence type="ECO:0000259" key="1">
    <source>
        <dbReference type="PROSITE" id="PS51186"/>
    </source>
</evidence>
<dbReference type="Proteomes" id="UP000001695">
    <property type="component" value="Chromosome"/>
</dbReference>
<name>B2IBY0_BEII9</name>
<evidence type="ECO:0000313" key="2">
    <source>
        <dbReference type="EMBL" id="ACB95238.1"/>
    </source>
</evidence>
<dbReference type="PROSITE" id="PS51186">
    <property type="entry name" value="GNAT"/>
    <property type="match status" value="1"/>
</dbReference>
<dbReference type="GO" id="GO:0016747">
    <property type="term" value="F:acyltransferase activity, transferring groups other than amino-acyl groups"/>
    <property type="evidence" value="ECO:0007669"/>
    <property type="project" value="InterPro"/>
</dbReference>